<keyword evidence="1" id="KW-0812">Transmembrane</keyword>
<name>A0ABV7WHD1_9MICO</name>
<evidence type="ECO:0000256" key="1">
    <source>
        <dbReference type="SAM" id="Phobius"/>
    </source>
</evidence>
<reference evidence="3" key="1">
    <citation type="journal article" date="2019" name="Int. J. Syst. Evol. Microbiol.">
        <title>The Global Catalogue of Microorganisms (GCM) 10K type strain sequencing project: providing services to taxonomists for standard genome sequencing and annotation.</title>
        <authorList>
            <consortium name="The Broad Institute Genomics Platform"/>
            <consortium name="The Broad Institute Genome Sequencing Center for Infectious Disease"/>
            <person name="Wu L."/>
            <person name="Ma J."/>
        </authorList>
    </citation>
    <scope>NUCLEOTIDE SEQUENCE [LARGE SCALE GENOMIC DNA]</scope>
    <source>
        <strain evidence="3">NCAIM B.02333</strain>
    </source>
</reference>
<feature type="transmembrane region" description="Helical" evidence="1">
    <location>
        <begin position="120"/>
        <end position="139"/>
    </location>
</feature>
<dbReference type="EMBL" id="JBHRWW010000006">
    <property type="protein sequence ID" value="MFC3688885.1"/>
    <property type="molecule type" value="Genomic_DNA"/>
</dbReference>
<keyword evidence="1" id="KW-0472">Membrane</keyword>
<proteinExistence type="predicted"/>
<protein>
    <recommendedName>
        <fullName evidence="4">DUF1405 domain-containing protein</fullName>
    </recommendedName>
</protein>
<feature type="transmembrane region" description="Helical" evidence="1">
    <location>
        <begin position="45"/>
        <end position="63"/>
    </location>
</feature>
<dbReference type="Proteomes" id="UP001595685">
    <property type="component" value="Unassembled WGS sequence"/>
</dbReference>
<organism evidence="2 3">
    <name type="scientific">Aquipuribacter hungaricus</name>
    <dbReference type="NCBI Taxonomy" id="545624"/>
    <lineage>
        <taxon>Bacteria</taxon>
        <taxon>Bacillati</taxon>
        <taxon>Actinomycetota</taxon>
        <taxon>Actinomycetes</taxon>
        <taxon>Micrococcales</taxon>
        <taxon>Intrasporangiaceae</taxon>
        <taxon>Aquipuribacter</taxon>
    </lineage>
</organism>
<accession>A0ABV7WHD1</accession>
<comment type="caution">
    <text evidence="2">The sequence shown here is derived from an EMBL/GenBank/DDBJ whole genome shotgun (WGS) entry which is preliminary data.</text>
</comment>
<evidence type="ECO:0000313" key="2">
    <source>
        <dbReference type="EMBL" id="MFC3688885.1"/>
    </source>
</evidence>
<feature type="transmembrane region" description="Helical" evidence="1">
    <location>
        <begin position="75"/>
        <end position="96"/>
    </location>
</feature>
<dbReference type="RefSeq" id="WP_340288123.1">
    <property type="nucleotide sequence ID" value="NZ_JBBEOI010000001.1"/>
</dbReference>
<keyword evidence="3" id="KW-1185">Reference proteome</keyword>
<feature type="transmembrane region" description="Helical" evidence="1">
    <location>
        <begin position="12"/>
        <end position="33"/>
    </location>
</feature>
<gene>
    <name evidence="2" type="ORF">ACFOLH_11080</name>
</gene>
<sequence length="144" mass="16047">MTRVTGRACPRCLRPASLALQAVGLVAAEVVLYRTYTGHDASFHWSTHFLVGVIATVAWNAAYLRVRGRPAPAQLFSVLGFHMVAMAPDLMFRAGVPHYRWMDVFLGHISSHYVPGGDRTWLVLACSAVLLYTWMLAVWSRRSS</sequence>
<keyword evidence="1" id="KW-1133">Transmembrane helix</keyword>
<evidence type="ECO:0008006" key="4">
    <source>
        <dbReference type="Google" id="ProtNLM"/>
    </source>
</evidence>
<evidence type="ECO:0000313" key="3">
    <source>
        <dbReference type="Proteomes" id="UP001595685"/>
    </source>
</evidence>